<accession>A0A402CVY6</accession>
<dbReference type="KEGG" id="ccot:CCAX7_26080"/>
<organism evidence="2 3">
    <name type="scientific">Capsulimonas corticalis</name>
    <dbReference type="NCBI Taxonomy" id="2219043"/>
    <lineage>
        <taxon>Bacteria</taxon>
        <taxon>Bacillati</taxon>
        <taxon>Armatimonadota</taxon>
        <taxon>Armatimonadia</taxon>
        <taxon>Capsulimonadales</taxon>
        <taxon>Capsulimonadaceae</taxon>
        <taxon>Capsulimonas</taxon>
    </lineage>
</organism>
<evidence type="ECO:0000313" key="3">
    <source>
        <dbReference type="Proteomes" id="UP000287394"/>
    </source>
</evidence>
<sequence length="85" mass="8856">MGKLAIPVATCVRAWLGFLAYVGTRINEKRINGHSDTIQTLLLNTPSSAIPGASSVSVTVNENAAPKTQETSGTADAEEIKDAVS</sequence>
<keyword evidence="3" id="KW-1185">Reference proteome</keyword>
<dbReference type="AlphaFoldDB" id="A0A402CVY6"/>
<proteinExistence type="predicted"/>
<protein>
    <submittedName>
        <fullName evidence="2">Uncharacterized protein</fullName>
    </submittedName>
</protein>
<feature type="compositionally biased region" description="Polar residues" evidence="1">
    <location>
        <begin position="60"/>
        <end position="74"/>
    </location>
</feature>
<reference evidence="2 3" key="1">
    <citation type="journal article" date="2019" name="Int. J. Syst. Evol. Microbiol.">
        <title>Capsulimonas corticalis gen. nov., sp. nov., an aerobic capsulated bacterium, of a novel bacterial order, Capsulimonadales ord. nov., of the class Armatimonadia of the phylum Armatimonadetes.</title>
        <authorList>
            <person name="Li J."/>
            <person name="Kudo C."/>
            <person name="Tonouchi A."/>
        </authorList>
    </citation>
    <scope>NUCLEOTIDE SEQUENCE [LARGE SCALE GENOMIC DNA]</scope>
    <source>
        <strain evidence="2 3">AX-7</strain>
    </source>
</reference>
<dbReference type="EMBL" id="AP025739">
    <property type="protein sequence ID" value="BDI30557.1"/>
    <property type="molecule type" value="Genomic_DNA"/>
</dbReference>
<evidence type="ECO:0000313" key="2">
    <source>
        <dbReference type="EMBL" id="BDI30557.1"/>
    </source>
</evidence>
<gene>
    <name evidence="2" type="ORF">CCAX7_26080</name>
</gene>
<feature type="region of interest" description="Disordered" evidence="1">
    <location>
        <begin position="60"/>
        <end position="85"/>
    </location>
</feature>
<dbReference type="Proteomes" id="UP000287394">
    <property type="component" value="Chromosome"/>
</dbReference>
<name>A0A402CVY6_9BACT</name>
<evidence type="ECO:0000256" key="1">
    <source>
        <dbReference type="SAM" id="MobiDB-lite"/>
    </source>
</evidence>